<evidence type="ECO:0000313" key="1">
    <source>
        <dbReference type="EMBL" id="RKM90961.1"/>
    </source>
</evidence>
<sequence>MRARFREPLACPASVTFLELTVPQLTLPGITPAQPSVDHLPAAAFRRGPRTLTYADLEGRSLTDFTAPEEQAELVRLAGPWPVRWLFAPAADDPDRAINLFGGCGGWCVGLRKILCADVDMVCIDKNRDAVATSNTAGCTAICADITTLDPEHPALRWTAILIVSAPCTDWTLAGKRLGHLPHNLAILEEAVNRAAWAAGNYTWAETGEEDEDHPDYDPNFPPYYGPPSGESWTEVRAVTDEMTAPTAKLMLEPVIWSLGLWRLGAPLHTVALEQSGALPEEVREWLSAELYCAGWEHVVWEDLDAADYGSPSHRRRAFMAASRYRRLGTSPSLQVPEPLITRASEAVGMDPDAVIITRGNRKTSGGNGFRMGRIVPGITSKIRGWYKEGDPDFRFTVEQIALLVTLPGDHPFVGSRTSVSRQAADIVAPVVSAAVMGCLLGTPWRQALARYLAELYPIVHHNTHEQAVLTARTRPQPEAYATYGIALHAS</sequence>
<dbReference type="GO" id="GO:0008168">
    <property type="term" value="F:methyltransferase activity"/>
    <property type="evidence" value="ECO:0007669"/>
    <property type="project" value="InterPro"/>
</dbReference>
<comment type="caution">
    <text evidence="1">The sequence shown here is derived from an EMBL/GenBank/DDBJ whole genome shotgun (WGS) entry which is preliminary data.</text>
</comment>
<gene>
    <name evidence="1" type="ORF">SFRA_030495</name>
</gene>
<organism evidence="1 2">
    <name type="scientific">Streptomyces xinghaiensis</name>
    <dbReference type="NCBI Taxonomy" id="1038928"/>
    <lineage>
        <taxon>Bacteria</taxon>
        <taxon>Bacillati</taxon>
        <taxon>Actinomycetota</taxon>
        <taxon>Actinomycetes</taxon>
        <taxon>Kitasatosporales</taxon>
        <taxon>Streptomycetaceae</taxon>
        <taxon>Streptomyces</taxon>
    </lineage>
</organism>
<reference evidence="1 2" key="1">
    <citation type="journal article" date="2014" name="Genome Announc.">
        <title>Draft Genome Sequence of Streptomyces fradiae ATCC 19609, a Strain Highly Sensitive to Antibiotics.</title>
        <authorList>
            <person name="Bekker O.B."/>
            <person name="Klimina K.M."/>
            <person name="Vatlin A.A."/>
            <person name="Zakharevich N.V."/>
            <person name="Kasianov A.S."/>
            <person name="Danilenko V.N."/>
        </authorList>
    </citation>
    <scope>NUCLEOTIDE SEQUENCE [LARGE SCALE GENOMIC DNA]</scope>
    <source>
        <strain evidence="1 2">ATCC 19609</strain>
    </source>
</reference>
<dbReference type="AlphaFoldDB" id="A0A454KS93"/>
<dbReference type="InterPro" id="IPR029063">
    <property type="entry name" value="SAM-dependent_MTases_sf"/>
</dbReference>
<dbReference type="EMBL" id="JNAD02000020">
    <property type="protein sequence ID" value="RKM90961.1"/>
    <property type="molecule type" value="Genomic_DNA"/>
</dbReference>
<dbReference type="Pfam" id="PF00145">
    <property type="entry name" value="DNA_methylase"/>
    <property type="match status" value="1"/>
</dbReference>
<keyword evidence="2" id="KW-1185">Reference proteome</keyword>
<dbReference type="Proteomes" id="UP000028058">
    <property type="component" value="Unassembled WGS sequence"/>
</dbReference>
<proteinExistence type="predicted"/>
<accession>A0A454KS93</accession>
<evidence type="ECO:0000313" key="2">
    <source>
        <dbReference type="Proteomes" id="UP000028058"/>
    </source>
</evidence>
<dbReference type="InterPro" id="IPR001525">
    <property type="entry name" value="C5_MeTfrase"/>
</dbReference>
<protein>
    <submittedName>
        <fullName evidence="1">Uncharacterized protein</fullName>
    </submittedName>
</protein>
<dbReference type="Gene3D" id="3.40.50.150">
    <property type="entry name" value="Vaccinia Virus protein VP39"/>
    <property type="match status" value="1"/>
</dbReference>
<dbReference type="SUPFAM" id="SSF53335">
    <property type="entry name" value="S-adenosyl-L-methionine-dependent methyltransferases"/>
    <property type="match status" value="1"/>
</dbReference>
<name>A0A454KS93_9ACTN</name>